<dbReference type="OrthoDB" id="121840at2"/>
<organism evidence="6 7">
    <name type="scientific">Acidipila rosea</name>
    <dbReference type="NCBI Taxonomy" id="768535"/>
    <lineage>
        <taxon>Bacteria</taxon>
        <taxon>Pseudomonadati</taxon>
        <taxon>Acidobacteriota</taxon>
        <taxon>Terriglobia</taxon>
        <taxon>Terriglobales</taxon>
        <taxon>Acidobacteriaceae</taxon>
        <taxon>Acidipila</taxon>
    </lineage>
</organism>
<protein>
    <submittedName>
        <fullName evidence="6">RNA polymerase sigma-70 factor (ECF subfamily)</fullName>
    </submittedName>
</protein>
<dbReference type="PANTHER" id="PTHR43133:SF46">
    <property type="entry name" value="RNA POLYMERASE SIGMA-70 FACTOR ECF SUBFAMILY"/>
    <property type="match status" value="1"/>
</dbReference>
<dbReference type="Proteomes" id="UP000295210">
    <property type="component" value="Unassembled WGS sequence"/>
</dbReference>
<keyword evidence="7" id="KW-1185">Reference proteome</keyword>
<feature type="region of interest" description="Disordered" evidence="4">
    <location>
        <begin position="93"/>
        <end position="112"/>
    </location>
</feature>
<dbReference type="PANTHER" id="PTHR43133">
    <property type="entry name" value="RNA POLYMERASE ECF-TYPE SIGMA FACTO"/>
    <property type="match status" value="1"/>
</dbReference>
<reference evidence="6 7" key="1">
    <citation type="submission" date="2019-03" db="EMBL/GenBank/DDBJ databases">
        <title>Genomic Encyclopedia of Type Strains, Phase IV (KMG-IV): sequencing the most valuable type-strain genomes for metagenomic binning, comparative biology and taxonomic classification.</title>
        <authorList>
            <person name="Goeker M."/>
        </authorList>
    </citation>
    <scope>NUCLEOTIDE SEQUENCE [LARGE SCALE GENOMIC DNA]</scope>
    <source>
        <strain evidence="6 7">DSM 103428</strain>
    </source>
</reference>
<keyword evidence="2" id="KW-0731">Sigma factor</keyword>
<dbReference type="Gene3D" id="1.10.10.10">
    <property type="entry name" value="Winged helix-like DNA-binding domain superfamily/Winged helix DNA-binding domain"/>
    <property type="match status" value="1"/>
</dbReference>
<proteinExistence type="predicted"/>
<comment type="caution">
    <text evidence="6">The sequence shown here is derived from an EMBL/GenBank/DDBJ whole genome shotgun (WGS) entry which is preliminary data.</text>
</comment>
<dbReference type="InterPro" id="IPR039425">
    <property type="entry name" value="RNA_pol_sigma-70-like"/>
</dbReference>
<dbReference type="SUPFAM" id="SSF88659">
    <property type="entry name" value="Sigma3 and sigma4 domains of RNA polymerase sigma factors"/>
    <property type="match status" value="1"/>
</dbReference>
<dbReference type="RefSeq" id="WP_131991591.1">
    <property type="nucleotide sequence ID" value="NZ_SMGK01000001.1"/>
</dbReference>
<evidence type="ECO:0000259" key="5">
    <source>
        <dbReference type="Pfam" id="PF08281"/>
    </source>
</evidence>
<dbReference type="InterPro" id="IPR036388">
    <property type="entry name" value="WH-like_DNA-bd_sf"/>
</dbReference>
<name>A0A4R1LB18_9BACT</name>
<dbReference type="InterPro" id="IPR013324">
    <property type="entry name" value="RNA_pol_sigma_r3/r4-like"/>
</dbReference>
<dbReference type="Pfam" id="PF08281">
    <property type="entry name" value="Sigma70_r4_2"/>
    <property type="match status" value="1"/>
</dbReference>
<feature type="domain" description="RNA polymerase sigma factor 70 region 4 type 2" evidence="5">
    <location>
        <begin position="116"/>
        <end position="157"/>
    </location>
</feature>
<evidence type="ECO:0000313" key="7">
    <source>
        <dbReference type="Proteomes" id="UP000295210"/>
    </source>
</evidence>
<feature type="compositionally biased region" description="Polar residues" evidence="4">
    <location>
        <begin position="99"/>
        <end position="109"/>
    </location>
</feature>
<dbReference type="AlphaFoldDB" id="A0A4R1LB18"/>
<dbReference type="InterPro" id="IPR013249">
    <property type="entry name" value="RNA_pol_sigma70_r4_t2"/>
</dbReference>
<evidence type="ECO:0000256" key="4">
    <source>
        <dbReference type="SAM" id="MobiDB-lite"/>
    </source>
</evidence>
<keyword evidence="1" id="KW-0805">Transcription regulation</keyword>
<keyword evidence="3" id="KW-0804">Transcription</keyword>
<dbReference type="GO" id="GO:0003677">
    <property type="term" value="F:DNA binding"/>
    <property type="evidence" value="ECO:0007669"/>
    <property type="project" value="InterPro"/>
</dbReference>
<dbReference type="GO" id="GO:0016987">
    <property type="term" value="F:sigma factor activity"/>
    <property type="evidence" value="ECO:0007669"/>
    <property type="project" value="UniProtKB-KW"/>
</dbReference>
<sequence>MFDFEKQFSQEKTVRIVATQGQERTQQEIQRDIYDSHRHRVFSLAFYMTAHEMQAESILTETFTDAFSAASEPNAELIDASLMNRLRKHFPLNAHEDSAQATPEANLSGQGVRRTDLEEALQDLPPCERLVFLLHDVEGYAPDAISKLLGEDVKAVGRIMISARIRLRNALASAANRRRAA</sequence>
<dbReference type="GO" id="GO:0006352">
    <property type="term" value="P:DNA-templated transcription initiation"/>
    <property type="evidence" value="ECO:0007669"/>
    <property type="project" value="InterPro"/>
</dbReference>
<gene>
    <name evidence="6" type="ORF">C7378_0656</name>
</gene>
<evidence type="ECO:0000256" key="2">
    <source>
        <dbReference type="ARBA" id="ARBA00023082"/>
    </source>
</evidence>
<accession>A0A4R1LB18</accession>
<dbReference type="EMBL" id="SMGK01000001">
    <property type="protein sequence ID" value="TCK75666.1"/>
    <property type="molecule type" value="Genomic_DNA"/>
</dbReference>
<evidence type="ECO:0000256" key="1">
    <source>
        <dbReference type="ARBA" id="ARBA00023015"/>
    </source>
</evidence>
<evidence type="ECO:0000313" key="6">
    <source>
        <dbReference type="EMBL" id="TCK75666.1"/>
    </source>
</evidence>
<evidence type="ECO:0000256" key="3">
    <source>
        <dbReference type="ARBA" id="ARBA00023163"/>
    </source>
</evidence>